<reference evidence="1" key="1">
    <citation type="journal article" date="2021" name="New Phytol.">
        <title>Evolutionary innovations through gain and loss of genes in the ectomycorrhizal Boletales.</title>
        <authorList>
            <person name="Wu G."/>
            <person name="Miyauchi S."/>
            <person name="Morin E."/>
            <person name="Kuo A."/>
            <person name="Drula E."/>
            <person name="Varga T."/>
            <person name="Kohler A."/>
            <person name="Feng B."/>
            <person name="Cao Y."/>
            <person name="Lipzen A."/>
            <person name="Daum C."/>
            <person name="Hundley H."/>
            <person name="Pangilinan J."/>
            <person name="Johnson J."/>
            <person name="Barry K."/>
            <person name="LaButti K."/>
            <person name="Ng V."/>
            <person name="Ahrendt S."/>
            <person name="Min B."/>
            <person name="Choi I.G."/>
            <person name="Park H."/>
            <person name="Plett J.M."/>
            <person name="Magnuson J."/>
            <person name="Spatafora J.W."/>
            <person name="Nagy L.G."/>
            <person name="Henrissat B."/>
            <person name="Grigoriev I.V."/>
            <person name="Yang Z.L."/>
            <person name="Xu J."/>
            <person name="Martin F.M."/>
        </authorList>
    </citation>
    <scope>NUCLEOTIDE SEQUENCE</scope>
    <source>
        <strain evidence="1">KUC20120723A-06</strain>
    </source>
</reference>
<comment type="caution">
    <text evidence="1">The sequence shown here is derived from an EMBL/GenBank/DDBJ whole genome shotgun (WGS) entry which is preliminary data.</text>
</comment>
<proteinExistence type="predicted"/>
<sequence>MLSIRLILMLYTAGLLGIPLCGRADTIRDIAPQQPQSRGLKAQIWTSRPTENFMVGGARSTTVYAGSLKVDPSFSSTKILLGLGGEPNC</sequence>
<name>A0ACB8AZF7_9AGAM</name>
<evidence type="ECO:0000313" key="1">
    <source>
        <dbReference type="EMBL" id="KAH7918806.1"/>
    </source>
</evidence>
<accession>A0ACB8AZF7</accession>
<protein>
    <submittedName>
        <fullName evidence="1">Uncharacterized protein</fullName>
    </submittedName>
</protein>
<dbReference type="EMBL" id="MU266732">
    <property type="protein sequence ID" value="KAH7918806.1"/>
    <property type="molecule type" value="Genomic_DNA"/>
</dbReference>
<dbReference type="Proteomes" id="UP000790709">
    <property type="component" value="Unassembled WGS sequence"/>
</dbReference>
<organism evidence="1 2">
    <name type="scientific">Leucogyrophana mollusca</name>
    <dbReference type="NCBI Taxonomy" id="85980"/>
    <lineage>
        <taxon>Eukaryota</taxon>
        <taxon>Fungi</taxon>
        <taxon>Dikarya</taxon>
        <taxon>Basidiomycota</taxon>
        <taxon>Agaricomycotina</taxon>
        <taxon>Agaricomycetes</taxon>
        <taxon>Agaricomycetidae</taxon>
        <taxon>Boletales</taxon>
        <taxon>Boletales incertae sedis</taxon>
        <taxon>Leucogyrophana</taxon>
    </lineage>
</organism>
<keyword evidence="2" id="KW-1185">Reference proteome</keyword>
<evidence type="ECO:0000313" key="2">
    <source>
        <dbReference type="Proteomes" id="UP000790709"/>
    </source>
</evidence>
<gene>
    <name evidence="1" type="ORF">BV22DRAFT_897252</name>
</gene>